<dbReference type="InterPro" id="IPR010285">
    <property type="entry name" value="DNA_helicase_pif1-like_DEAD"/>
</dbReference>
<feature type="domain" description="AAA+ ATPase" evidence="1">
    <location>
        <begin position="12"/>
        <end position="167"/>
    </location>
</feature>
<proteinExistence type="predicted"/>
<dbReference type="EMBL" id="MFMT01000037">
    <property type="protein sequence ID" value="OGG87892.1"/>
    <property type="molecule type" value="Genomic_DNA"/>
</dbReference>
<dbReference type="Gene3D" id="3.40.50.300">
    <property type="entry name" value="P-loop containing nucleotide triphosphate hydrolases"/>
    <property type="match status" value="1"/>
</dbReference>
<dbReference type="InterPro" id="IPR027417">
    <property type="entry name" value="P-loop_NTPase"/>
</dbReference>
<dbReference type="GO" id="GO:0006281">
    <property type="term" value="P:DNA repair"/>
    <property type="evidence" value="ECO:0007669"/>
    <property type="project" value="InterPro"/>
</dbReference>
<evidence type="ECO:0000313" key="2">
    <source>
        <dbReference type="EMBL" id="OGG87892.1"/>
    </source>
</evidence>
<dbReference type="GO" id="GO:0003678">
    <property type="term" value="F:DNA helicase activity"/>
    <property type="evidence" value="ECO:0007669"/>
    <property type="project" value="InterPro"/>
</dbReference>
<dbReference type="GO" id="GO:0000723">
    <property type="term" value="P:telomere maintenance"/>
    <property type="evidence" value="ECO:0007669"/>
    <property type="project" value="InterPro"/>
</dbReference>
<dbReference type="InterPro" id="IPR029491">
    <property type="entry name" value="Helicase_HTH"/>
</dbReference>
<dbReference type="InterPro" id="IPR051055">
    <property type="entry name" value="PIF1_helicase"/>
</dbReference>
<dbReference type="Proteomes" id="UP000179230">
    <property type="component" value="Unassembled WGS sequence"/>
</dbReference>
<dbReference type="CDD" id="cd18809">
    <property type="entry name" value="SF1_C_RecD"/>
    <property type="match status" value="1"/>
</dbReference>
<organism evidence="2 3">
    <name type="scientific">Candidatus Kaiserbacteria bacterium RIFOXYD1_FULL_42_15</name>
    <dbReference type="NCBI Taxonomy" id="1798532"/>
    <lineage>
        <taxon>Bacteria</taxon>
        <taxon>Candidatus Kaiseribacteriota</taxon>
    </lineage>
</organism>
<dbReference type="Gene3D" id="1.10.10.1390">
    <property type="entry name" value="ATP-dependent DNA helicase RecQ"/>
    <property type="match status" value="1"/>
</dbReference>
<dbReference type="PANTHER" id="PTHR47642">
    <property type="entry name" value="ATP-DEPENDENT DNA HELICASE"/>
    <property type="match status" value="1"/>
</dbReference>
<evidence type="ECO:0000313" key="3">
    <source>
        <dbReference type="Proteomes" id="UP000179230"/>
    </source>
</evidence>
<sequence>MNQTRALDILKTGANVFLTGEPGSGKTYVINQYIAWLEAAGLHVAVTASTGIAATHIGGMTIHSWSGVGARDTLNRYDLDQIMTSEKTVKRIKKAQVLVIDEISMLDGKMMDMVDVICREARAKSEAFGALQVIFVGDFFQLPPVTRQGDMMRYAFESRAWEQSRPLVCYLEDQFRQEDEALLALLSAIRKNEIEDDHYTLLNEQTDISYEGIEPTRLYTHNADVDQVNQTRLASLTTKPHTFKMSGRGSKPRLEVLIKNCLSPDTLVLKEEAMVMCTKNNFEAGYVNGTLARVVNFDSDTGVPIIETTDGKRITIQTTTWDMIEDGKVLASIEQLPLRLAWAITVHKSQGMSLDAAEIDLSKAFVFGQGYVALSRVRSLAGLKILGMCANALQVDPKIVHRDLQFKSESEAAEDTFSSMEEDELSLLHEQFVTALGGKVPKPGEIMKTKTTYERVQKESTYALTKQFVLVGKTVTEIVRERGMALSTIIGHIEKLVEDKQLTASDIKKLISDSGYKIEDINEINKAIEIYGVEKLKPLFEATGEKYDYELIRLTRALYQL</sequence>
<dbReference type="Pfam" id="PF14493">
    <property type="entry name" value="HTH_40"/>
    <property type="match status" value="1"/>
</dbReference>
<comment type="caution">
    <text evidence="2">The sequence shown here is derived from an EMBL/GenBank/DDBJ whole genome shotgun (WGS) entry which is preliminary data.</text>
</comment>
<dbReference type="SMART" id="SM00382">
    <property type="entry name" value="AAA"/>
    <property type="match status" value="1"/>
</dbReference>
<dbReference type="PANTHER" id="PTHR47642:SF5">
    <property type="entry name" value="ATP-DEPENDENT DNA HELICASE"/>
    <property type="match status" value="1"/>
</dbReference>
<dbReference type="CDD" id="cd18037">
    <property type="entry name" value="DEXSc_Pif1_like"/>
    <property type="match status" value="1"/>
</dbReference>
<accession>A0A1F6FPV1</accession>
<dbReference type="Pfam" id="PF05970">
    <property type="entry name" value="PIF1"/>
    <property type="match status" value="1"/>
</dbReference>
<dbReference type="SUPFAM" id="SSF52540">
    <property type="entry name" value="P-loop containing nucleoside triphosphate hydrolases"/>
    <property type="match status" value="2"/>
</dbReference>
<gene>
    <name evidence="2" type="ORF">A2592_00605</name>
</gene>
<dbReference type="InterPro" id="IPR003593">
    <property type="entry name" value="AAA+_ATPase"/>
</dbReference>
<evidence type="ECO:0000259" key="1">
    <source>
        <dbReference type="SMART" id="SM00382"/>
    </source>
</evidence>
<reference evidence="2 3" key="1">
    <citation type="journal article" date="2016" name="Nat. Commun.">
        <title>Thousands of microbial genomes shed light on interconnected biogeochemical processes in an aquifer system.</title>
        <authorList>
            <person name="Anantharaman K."/>
            <person name="Brown C.T."/>
            <person name="Hug L.A."/>
            <person name="Sharon I."/>
            <person name="Castelle C.J."/>
            <person name="Probst A.J."/>
            <person name="Thomas B.C."/>
            <person name="Singh A."/>
            <person name="Wilkins M.J."/>
            <person name="Karaoz U."/>
            <person name="Brodie E.L."/>
            <person name="Williams K.H."/>
            <person name="Hubbard S.S."/>
            <person name="Banfield J.F."/>
        </authorList>
    </citation>
    <scope>NUCLEOTIDE SEQUENCE [LARGE SCALE GENOMIC DNA]</scope>
</reference>
<protein>
    <recommendedName>
        <fullName evidence="1">AAA+ ATPase domain-containing protein</fullName>
    </recommendedName>
</protein>
<name>A0A1F6FPV1_9BACT</name>
<dbReference type="AlphaFoldDB" id="A0A1F6FPV1"/>